<reference evidence="1 2" key="1">
    <citation type="submission" date="2020-08" db="EMBL/GenBank/DDBJ databases">
        <title>Genomic Encyclopedia of Type Strains, Phase IV (KMG-IV): sequencing the most valuable type-strain genomes for metagenomic binning, comparative biology and taxonomic classification.</title>
        <authorList>
            <person name="Goeker M."/>
        </authorList>
    </citation>
    <scope>NUCLEOTIDE SEQUENCE [LARGE SCALE GENOMIC DNA]</scope>
    <source>
        <strain evidence="1 2">DSM 27939</strain>
    </source>
</reference>
<name>A0A7W8NH37_9DEIO</name>
<comment type="caution">
    <text evidence="1">The sequence shown here is derived from an EMBL/GenBank/DDBJ whole genome shotgun (WGS) entry which is preliminary data.</text>
</comment>
<dbReference type="AlphaFoldDB" id="A0A7W8NH37"/>
<sequence length="72" mass="8072">MMGMMGCGGGMLLSLLLWVAVIAAVVYLVARLTRDGRRDDGPDRARQMARERFARGEITGEELDDLERRLHP</sequence>
<protein>
    <submittedName>
        <fullName evidence="1">Putative membrane protein</fullName>
    </submittedName>
</protein>
<proteinExistence type="predicted"/>
<evidence type="ECO:0000313" key="2">
    <source>
        <dbReference type="Proteomes" id="UP000552709"/>
    </source>
</evidence>
<accession>A0A7W8NH37</accession>
<gene>
    <name evidence="1" type="ORF">HNQ08_003535</name>
</gene>
<dbReference type="Proteomes" id="UP000552709">
    <property type="component" value="Unassembled WGS sequence"/>
</dbReference>
<keyword evidence="2" id="KW-1185">Reference proteome</keyword>
<evidence type="ECO:0000313" key="1">
    <source>
        <dbReference type="EMBL" id="MBB5364423.1"/>
    </source>
</evidence>
<dbReference type="EMBL" id="JACHFL010000010">
    <property type="protein sequence ID" value="MBB5364423.1"/>
    <property type="molecule type" value="Genomic_DNA"/>
</dbReference>
<dbReference type="RefSeq" id="WP_179164949.1">
    <property type="nucleotide sequence ID" value="NZ_JACHFL010000010.1"/>
</dbReference>
<organism evidence="1 2">
    <name type="scientific">Deinococcus humi</name>
    <dbReference type="NCBI Taxonomy" id="662880"/>
    <lineage>
        <taxon>Bacteria</taxon>
        <taxon>Thermotogati</taxon>
        <taxon>Deinococcota</taxon>
        <taxon>Deinococci</taxon>
        <taxon>Deinococcales</taxon>
        <taxon>Deinococcaceae</taxon>
        <taxon>Deinococcus</taxon>
    </lineage>
</organism>